<dbReference type="Pfam" id="PF00892">
    <property type="entry name" value="EamA"/>
    <property type="match status" value="2"/>
</dbReference>
<dbReference type="InterPro" id="IPR000620">
    <property type="entry name" value="EamA_dom"/>
</dbReference>
<dbReference type="GO" id="GO:0005886">
    <property type="term" value="C:plasma membrane"/>
    <property type="evidence" value="ECO:0007669"/>
    <property type="project" value="UniProtKB-SubCell"/>
</dbReference>
<evidence type="ECO:0000313" key="10">
    <source>
        <dbReference type="Proteomes" id="UP001216390"/>
    </source>
</evidence>
<dbReference type="InterPro" id="IPR037185">
    <property type="entry name" value="EmrE-like"/>
</dbReference>
<dbReference type="PANTHER" id="PTHR42920">
    <property type="entry name" value="OS03G0707200 PROTEIN-RELATED"/>
    <property type="match status" value="1"/>
</dbReference>
<evidence type="ECO:0000256" key="7">
    <source>
        <dbReference type="SAM" id="Phobius"/>
    </source>
</evidence>
<accession>A0AAE9Y4Z3</accession>
<evidence type="ECO:0000256" key="1">
    <source>
        <dbReference type="ARBA" id="ARBA00004651"/>
    </source>
</evidence>
<feature type="domain" description="EamA" evidence="8">
    <location>
        <begin position="6"/>
        <end position="135"/>
    </location>
</feature>
<evidence type="ECO:0000259" key="8">
    <source>
        <dbReference type="Pfam" id="PF00892"/>
    </source>
</evidence>
<feature type="transmembrane region" description="Helical" evidence="7">
    <location>
        <begin position="90"/>
        <end position="108"/>
    </location>
</feature>
<keyword evidence="3" id="KW-1003">Cell membrane</keyword>
<keyword evidence="10" id="KW-1185">Reference proteome</keyword>
<dbReference type="KEGG" id="ima:PO878_18615"/>
<evidence type="ECO:0000256" key="6">
    <source>
        <dbReference type="ARBA" id="ARBA00023136"/>
    </source>
</evidence>
<dbReference type="InterPro" id="IPR051258">
    <property type="entry name" value="Diverse_Substrate_Transporter"/>
</dbReference>
<evidence type="ECO:0000256" key="4">
    <source>
        <dbReference type="ARBA" id="ARBA00022692"/>
    </source>
</evidence>
<feature type="transmembrane region" description="Helical" evidence="7">
    <location>
        <begin position="36"/>
        <end position="54"/>
    </location>
</feature>
<protein>
    <submittedName>
        <fullName evidence="9">DMT family transporter</fullName>
    </submittedName>
</protein>
<sequence length="296" mass="30476">MRREVRGALLLATAGLLWGSTFLVMQRAIETAEPVPFLGARFLIAAAALAPLALRRPSSGGGEVRLGVLAGLVLASAYLLQTFGLRATTTSTSAFVTYLLVVIVPLMVGVTERTWPGRRLVVGVALAVGGLWLLSGSGGDAFDWGEVLTLGCAVAFAGHLVVVGRTTERLDPVRFTFVQVLTVGAVCAVPGLWLGGYDLGAGAWVAALFTGLLATSVAFLCMVAGQRTVPSSRAALILLVEPVSAAVLGVATGEELGWRGLAGAALILAAILTVEVLPLLRGDVTDDPAVEPTVHG</sequence>
<feature type="domain" description="EamA" evidence="8">
    <location>
        <begin position="144"/>
        <end position="273"/>
    </location>
</feature>
<feature type="transmembrane region" description="Helical" evidence="7">
    <location>
        <begin position="144"/>
        <end position="163"/>
    </location>
</feature>
<dbReference type="EMBL" id="CP116942">
    <property type="protein sequence ID" value="WCO66514.1"/>
    <property type="molecule type" value="Genomic_DNA"/>
</dbReference>
<feature type="transmembrane region" description="Helical" evidence="7">
    <location>
        <begin position="258"/>
        <end position="280"/>
    </location>
</feature>
<dbReference type="PANTHER" id="PTHR42920:SF5">
    <property type="entry name" value="EAMA DOMAIN-CONTAINING PROTEIN"/>
    <property type="match status" value="1"/>
</dbReference>
<proteinExistence type="inferred from homology"/>
<keyword evidence="5 7" id="KW-1133">Transmembrane helix</keyword>
<organism evidence="9 10">
    <name type="scientific">Iamia majanohamensis</name>
    <dbReference type="NCBI Taxonomy" id="467976"/>
    <lineage>
        <taxon>Bacteria</taxon>
        <taxon>Bacillati</taxon>
        <taxon>Actinomycetota</taxon>
        <taxon>Acidimicrobiia</taxon>
        <taxon>Acidimicrobiales</taxon>
        <taxon>Iamiaceae</taxon>
        <taxon>Iamia</taxon>
    </lineage>
</organism>
<comment type="subcellular location">
    <subcellularLocation>
        <location evidence="1">Cell membrane</location>
        <topology evidence="1">Multi-pass membrane protein</topology>
    </subcellularLocation>
</comment>
<name>A0AAE9Y4Z3_9ACTN</name>
<dbReference type="Proteomes" id="UP001216390">
    <property type="component" value="Chromosome"/>
</dbReference>
<dbReference type="RefSeq" id="WP_272736037.1">
    <property type="nucleotide sequence ID" value="NZ_CP116942.1"/>
</dbReference>
<comment type="similarity">
    <text evidence="2">Belongs to the EamA transporter family.</text>
</comment>
<reference evidence="9" key="1">
    <citation type="submission" date="2023-01" db="EMBL/GenBank/DDBJ databases">
        <title>The diversity of Class Acidimicrobiia in South China Sea sediment environments and the proposal of Iamia marina sp. nov., a novel species of the genus Iamia.</title>
        <authorList>
            <person name="He Y."/>
            <person name="Tian X."/>
        </authorList>
    </citation>
    <scope>NUCLEOTIDE SEQUENCE</scope>
    <source>
        <strain evidence="9">DSM 19957</strain>
    </source>
</reference>
<feature type="transmembrane region" description="Helical" evidence="7">
    <location>
        <begin position="66"/>
        <end position="84"/>
    </location>
</feature>
<feature type="transmembrane region" description="Helical" evidence="7">
    <location>
        <begin position="175"/>
        <end position="195"/>
    </location>
</feature>
<gene>
    <name evidence="9" type="ORF">PO878_18615</name>
</gene>
<evidence type="ECO:0000313" key="9">
    <source>
        <dbReference type="EMBL" id="WCO66514.1"/>
    </source>
</evidence>
<feature type="transmembrane region" description="Helical" evidence="7">
    <location>
        <begin position="120"/>
        <end position="138"/>
    </location>
</feature>
<keyword evidence="6 7" id="KW-0472">Membrane</keyword>
<dbReference type="AlphaFoldDB" id="A0AAE9Y4Z3"/>
<evidence type="ECO:0000256" key="3">
    <source>
        <dbReference type="ARBA" id="ARBA00022475"/>
    </source>
</evidence>
<dbReference type="SUPFAM" id="SSF103481">
    <property type="entry name" value="Multidrug resistance efflux transporter EmrE"/>
    <property type="match status" value="2"/>
</dbReference>
<feature type="transmembrane region" description="Helical" evidence="7">
    <location>
        <begin position="201"/>
        <end position="222"/>
    </location>
</feature>
<evidence type="ECO:0000256" key="2">
    <source>
        <dbReference type="ARBA" id="ARBA00007362"/>
    </source>
</evidence>
<evidence type="ECO:0000256" key="5">
    <source>
        <dbReference type="ARBA" id="ARBA00022989"/>
    </source>
</evidence>
<feature type="transmembrane region" description="Helical" evidence="7">
    <location>
        <begin position="234"/>
        <end position="252"/>
    </location>
</feature>
<keyword evidence="4 7" id="KW-0812">Transmembrane</keyword>